<dbReference type="PROSITE" id="PS51318">
    <property type="entry name" value="TAT"/>
    <property type="match status" value="1"/>
</dbReference>
<accession>A0ABS6U3M1</accession>
<reference evidence="6 7" key="1">
    <citation type="submission" date="2020-11" db="EMBL/GenBank/DDBJ databases">
        <title>Pseudonocardia abyssalis sp. nov. and Pseudonocardia oceani sp. nov., description and phylogenomic analysis of two novel actinomycetes isolated from the deep Southern Ocean.</title>
        <authorList>
            <person name="Parra J."/>
        </authorList>
    </citation>
    <scope>NUCLEOTIDE SEQUENCE [LARGE SCALE GENOMIC DNA]</scope>
    <source>
        <strain evidence="7">KRD185</strain>
    </source>
</reference>
<protein>
    <submittedName>
        <fullName evidence="6">ABC transporter substrate-binding protein</fullName>
    </submittedName>
</protein>
<dbReference type="PROSITE" id="PS50983">
    <property type="entry name" value="FE_B12_PBP"/>
    <property type="match status" value="1"/>
</dbReference>
<dbReference type="PANTHER" id="PTHR30532:SF25">
    <property type="entry name" value="IRON(III) DICITRATE-BINDING PERIPLASMIC PROTEIN"/>
    <property type="match status" value="1"/>
</dbReference>
<keyword evidence="4" id="KW-0732">Signal</keyword>
<dbReference type="Proteomes" id="UP000694300">
    <property type="component" value="Unassembled WGS sequence"/>
</dbReference>
<dbReference type="InterPro" id="IPR002491">
    <property type="entry name" value="ABC_transptr_periplasmic_BD"/>
</dbReference>
<organism evidence="6 7">
    <name type="scientific">Pseudonocardia oceani</name>
    <dbReference type="NCBI Taxonomy" id="2792013"/>
    <lineage>
        <taxon>Bacteria</taxon>
        <taxon>Bacillati</taxon>
        <taxon>Actinomycetota</taxon>
        <taxon>Actinomycetes</taxon>
        <taxon>Pseudonocardiales</taxon>
        <taxon>Pseudonocardiaceae</taxon>
        <taxon>Pseudonocardia</taxon>
    </lineage>
</organism>
<dbReference type="RefSeq" id="WP_218592748.1">
    <property type="nucleotide sequence ID" value="NZ_JADQDE010000200.1"/>
</dbReference>
<feature type="domain" description="Fe/B12 periplasmic-binding" evidence="5">
    <location>
        <begin position="76"/>
        <end position="338"/>
    </location>
</feature>
<evidence type="ECO:0000313" key="6">
    <source>
        <dbReference type="EMBL" id="MBW0126754.1"/>
    </source>
</evidence>
<evidence type="ECO:0000256" key="3">
    <source>
        <dbReference type="ARBA" id="ARBA00022448"/>
    </source>
</evidence>
<dbReference type="InterPro" id="IPR006311">
    <property type="entry name" value="TAT_signal"/>
</dbReference>
<evidence type="ECO:0000313" key="7">
    <source>
        <dbReference type="Proteomes" id="UP000694300"/>
    </source>
</evidence>
<evidence type="ECO:0000256" key="1">
    <source>
        <dbReference type="ARBA" id="ARBA00004196"/>
    </source>
</evidence>
<sequence>MLDFRANRPPEVPVLLLSPPRSALDRRRFLTGAAGLAAVLGATACGGGEDPAPASGATRTIEGAFGPVEVPADPQRVVSTDFYTPWALLDVGFTVVGTVQASTGGVLPEYQAAYEAMSRIGTPAEVDFEALAALQPDLVLGTLVPDLPVDLNDRLSGVAPTLLFEAAREPGTWQERAVRAADVVGRGPEAEALRAEYEQQAADLGVRYAEVLGRTRFALVRGGPQGNALVDLPASWSGVVLEEAGVRFGSVAEGRPGVFEPLSFEELGHLEDCDVVLHLVDTTGEVDDNTQRLLDQPTFQTLPAAREGRVFPLPNYYVSHYRQAQAVLDRLDTVLAGL</sequence>
<name>A0ABS6U3M1_9PSEU</name>
<dbReference type="Pfam" id="PF01497">
    <property type="entry name" value="Peripla_BP_2"/>
    <property type="match status" value="1"/>
</dbReference>
<keyword evidence="7" id="KW-1185">Reference proteome</keyword>
<comment type="caution">
    <text evidence="6">The sequence shown here is derived from an EMBL/GenBank/DDBJ whole genome shotgun (WGS) entry which is preliminary data.</text>
</comment>
<comment type="subcellular location">
    <subcellularLocation>
        <location evidence="1">Cell envelope</location>
    </subcellularLocation>
</comment>
<dbReference type="EMBL" id="JADQDF010000001">
    <property type="protein sequence ID" value="MBW0126754.1"/>
    <property type="molecule type" value="Genomic_DNA"/>
</dbReference>
<keyword evidence="3" id="KW-0813">Transport</keyword>
<dbReference type="PANTHER" id="PTHR30532">
    <property type="entry name" value="IRON III DICITRATE-BINDING PERIPLASMIC PROTEIN"/>
    <property type="match status" value="1"/>
</dbReference>
<gene>
    <name evidence="6" type="ORF">I4I82_03555</name>
</gene>
<dbReference type="InterPro" id="IPR051313">
    <property type="entry name" value="Bact_iron-sidero_bind"/>
</dbReference>
<comment type="similarity">
    <text evidence="2">Belongs to the bacterial solute-binding protein 8 family.</text>
</comment>
<evidence type="ECO:0000256" key="4">
    <source>
        <dbReference type="ARBA" id="ARBA00022729"/>
    </source>
</evidence>
<evidence type="ECO:0000256" key="2">
    <source>
        <dbReference type="ARBA" id="ARBA00008814"/>
    </source>
</evidence>
<proteinExistence type="inferred from homology"/>
<evidence type="ECO:0000259" key="5">
    <source>
        <dbReference type="PROSITE" id="PS50983"/>
    </source>
</evidence>